<dbReference type="Gene3D" id="3.40.33.10">
    <property type="entry name" value="CAP"/>
    <property type="match status" value="1"/>
</dbReference>
<organism evidence="5 6">
    <name type="scientific">Candida dubliniensis (strain CD36 / ATCC MYA-646 / CBS 7987 / NCPF 3949 / NRRL Y-17841)</name>
    <name type="common">Yeast</name>
    <dbReference type="NCBI Taxonomy" id="573826"/>
    <lineage>
        <taxon>Eukaryota</taxon>
        <taxon>Fungi</taxon>
        <taxon>Dikarya</taxon>
        <taxon>Ascomycota</taxon>
        <taxon>Saccharomycotina</taxon>
        <taxon>Pichiomycetes</taxon>
        <taxon>Debaryomycetaceae</taxon>
        <taxon>Candida/Lodderomyces clade</taxon>
        <taxon>Candida</taxon>
    </lineage>
</organism>
<dbReference type="SMART" id="SM00198">
    <property type="entry name" value="SCP"/>
    <property type="match status" value="1"/>
</dbReference>
<proteinExistence type="predicted"/>
<evidence type="ECO:0000313" key="6">
    <source>
        <dbReference type="Proteomes" id="UP000002605"/>
    </source>
</evidence>
<dbReference type="CGD" id="CAL0000163337">
    <property type="gene designation" value="Cd36_06580"/>
</dbReference>
<feature type="region of interest" description="Disordered" evidence="1">
    <location>
        <begin position="161"/>
        <end position="184"/>
    </location>
</feature>
<keyword evidence="6" id="KW-1185">Reference proteome</keyword>
<dbReference type="OrthoDB" id="337038at2759"/>
<dbReference type="PANTHER" id="PTHR10334">
    <property type="entry name" value="CYSTEINE-RICH SECRETORY PROTEIN-RELATED"/>
    <property type="match status" value="1"/>
</dbReference>
<dbReference type="HOGENOM" id="CLU_035730_3_1_1"/>
<dbReference type="eggNOG" id="KOG3017">
    <property type="taxonomic scope" value="Eukaryota"/>
</dbReference>
<dbReference type="EMBL" id="FM992688">
    <property type="protein sequence ID" value="CAX44950.1"/>
    <property type="molecule type" value="Genomic_DNA"/>
</dbReference>
<name>B9W895_CANDC</name>
<dbReference type="RefSeq" id="XP_002417317.1">
    <property type="nucleotide sequence ID" value="XM_002417272.1"/>
</dbReference>
<reference evidence="5 6" key="1">
    <citation type="journal article" date="2009" name="Genome Res.">
        <title>Comparative genomics of the fungal pathogens Candida dubliniensis and Candida albicans.</title>
        <authorList>
            <person name="Jackson A.P."/>
            <person name="Gamble J.A."/>
            <person name="Yeomans T."/>
            <person name="Moran G.P."/>
            <person name="Saunders D."/>
            <person name="Harris D."/>
            <person name="Aslett M."/>
            <person name="Barrell J.F."/>
            <person name="Butler G."/>
            <person name="Citiulo F."/>
            <person name="Coleman D.C."/>
            <person name="de Groot P.W.J."/>
            <person name="Goodwin T.J."/>
            <person name="Quail M.A."/>
            <person name="McQuillan J."/>
            <person name="Munro C.A."/>
            <person name="Pain A."/>
            <person name="Poulter R.T."/>
            <person name="Rajandream M.A."/>
            <person name="Renauld H."/>
            <person name="Spiering M.J."/>
            <person name="Tivey A."/>
            <person name="Gow N.A.R."/>
            <person name="Barrell B."/>
            <person name="Sullivan D.J."/>
            <person name="Berriman M."/>
        </authorList>
    </citation>
    <scope>NUCLEOTIDE SEQUENCE [LARGE SCALE GENOMIC DNA]</scope>
    <source>
        <strain evidence="6">CD36 / ATCC MYA-646 / CBS 7987 / NCPF 3949 / NRRL Y-17841</strain>
    </source>
</reference>
<keyword evidence="2" id="KW-0732">Signal</keyword>
<dbReference type="Proteomes" id="UP000002605">
    <property type="component" value="Chromosome 1"/>
</dbReference>
<feature type="domain" description="SCP" evidence="3">
    <location>
        <begin position="187"/>
        <end position="307"/>
    </location>
</feature>
<gene>
    <name evidence="4" type="ordered locus">Cd36_06580</name>
    <name evidence="5" type="ORF">CD36_06580</name>
</gene>
<evidence type="ECO:0000313" key="5">
    <source>
        <dbReference type="EMBL" id="CAX44950.1"/>
    </source>
</evidence>
<dbReference type="Pfam" id="PF00188">
    <property type="entry name" value="CAP"/>
    <property type="match status" value="1"/>
</dbReference>
<evidence type="ECO:0000256" key="2">
    <source>
        <dbReference type="SAM" id="SignalP"/>
    </source>
</evidence>
<dbReference type="SUPFAM" id="SSF55797">
    <property type="entry name" value="PR-1-like"/>
    <property type="match status" value="1"/>
</dbReference>
<dbReference type="PRINTS" id="PR00837">
    <property type="entry name" value="V5TPXLIKE"/>
</dbReference>
<accession>B9W895</accession>
<feature type="compositionally biased region" description="Polar residues" evidence="1">
    <location>
        <begin position="79"/>
        <end position="97"/>
    </location>
</feature>
<dbReference type="AlphaFoldDB" id="B9W895"/>
<dbReference type="VEuPathDB" id="FungiDB:CD36_06580"/>
<feature type="region of interest" description="Disordered" evidence="1">
    <location>
        <begin position="64"/>
        <end position="97"/>
    </location>
</feature>
<dbReference type="InterPro" id="IPR014044">
    <property type="entry name" value="CAP_dom"/>
</dbReference>
<dbReference type="InterPro" id="IPR035940">
    <property type="entry name" value="CAP_sf"/>
</dbReference>
<dbReference type="InterPro" id="IPR001283">
    <property type="entry name" value="CRISP-related"/>
</dbReference>
<feature type="chain" id="PRO_5002893696" description="SCP domain-containing protein" evidence="2">
    <location>
        <begin position="24"/>
        <end position="319"/>
    </location>
</feature>
<evidence type="ECO:0000259" key="3">
    <source>
        <dbReference type="SMART" id="SM00198"/>
    </source>
</evidence>
<feature type="compositionally biased region" description="Low complexity" evidence="1">
    <location>
        <begin position="64"/>
        <end position="78"/>
    </location>
</feature>
<sequence length="319" mass="34093">MKFFQSIPAIIAVFSFAATVVNAKLVYEYETKYVTVEIVTIVSGGSTYTTERLKTDSITNDSTKTTTTVVIPSSKPTSPESQPSSDSHPTFQSPSPVQIISSTTSINVINNAPSSTKPETTASASPAVIVHTSVFVVKPNPTPTTSSSSPGIVRVVKAAITSSASKPSPQPQENNSGTGDNNNQLSLFSNQILEAHNAKRARHGVNPLTWSNDLYNYANKVANNYDCSGNLRHTNAPYGENLALGYSSAANAVNAWYSEGFTGGLNHFTQVVWKSTTQLGCAYKDCQAKGWGLYVICSYQKPGNIIGQELANVLPLIKS</sequence>
<dbReference type="KEGG" id="cdu:CD36_06580"/>
<dbReference type="CDD" id="cd05384">
    <property type="entry name" value="CAP_PRY1-like"/>
    <property type="match status" value="1"/>
</dbReference>
<protein>
    <recommendedName>
        <fullName evidence="3">SCP domain-containing protein</fullName>
    </recommendedName>
</protein>
<feature type="signal peptide" evidence="2">
    <location>
        <begin position="1"/>
        <end position="23"/>
    </location>
</feature>
<dbReference type="GeneID" id="8044857"/>
<evidence type="ECO:0000256" key="1">
    <source>
        <dbReference type="SAM" id="MobiDB-lite"/>
    </source>
</evidence>
<evidence type="ECO:0000313" key="4">
    <source>
        <dbReference type="CGD" id="CAL0000163337"/>
    </source>
</evidence>